<feature type="region of interest" description="Disordered" evidence="1">
    <location>
        <begin position="409"/>
        <end position="436"/>
    </location>
</feature>
<evidence type="ECO:0000256" key="1">
    <source>
        <dbReference type="SAM" id="MobiDB-lite"/>
    </source>
</evidence>
<dbReference type="InterPro" id="IPR026898">
    <property type="entry name" value="PrsW"/>
</dbReference>
<proteinExistence type="predicted"/>
<feature type="transmembrane region" description="Helical" evidence="2">
    <location>
        <begin position="55"/>
        <end position="77"/>
    </location>
</feature>
<feature type="compositionally biased region" description="Basic and acidic residues" evidence="1">
    <location>
        <begin position="417"/>
        <end position="436"/>
    </location>
</feature>
<feature type="transmembrane region" description="Helical" evidence="2">
    <location>
        <begin position="21"/>
        <end position="43"/>
    </location>
</feature>
<feature type="transmembrane region" description="Helical" evidence="2">
    <location>
        <begin position="344"/>
        <end position="365"/>
    </location>
</feature>
<dbReference type="PANTHER" id="PTHR36844:SF1">
    <property type="entry name" value="PROTEASE PRSW"/>
    <property type="match status" value="1"/>
</dbReference>
<keyword evidence="2" id="KW-0472">Membrane</keyword>
<feature type="transmembrane region" description="Helical" evidence="2">
    <location>
        <begin position="97"/>
        <end position="116"/>
    </location>
</feature>
<keyword evidence="2" id="KW-0812">Transmembrane</keyword>
<keyword evidence="4" id="KW-1185">Reference proteome</keyword>
<feature type="transmembrane region" description="Helical" evidence="2">
    <location>
        <begin position="302"/>
        <end position="323"/>
    </location>
</feature>
<dbReference type="PANTHER" id="PTHR36844">
    <property type="entry name" value="PROTEASE PRSW"/>
    <property type="match status" value="1"/>
</dbReference>
<feature type="transmembrane region" description="Helical" evidence="2">
    <location>
        <begin position="137"/>
        <end position="156"/>
    </location>
</feature>
<organism evidence="3 4">
    <name type="scientific">Leptospira semungkisensis</name>
    <dbReference type="NCBI Taxonomy" id="2484985"/>
    <lineage>
        <taxon>Bacteria</taxon>
        <taxon>Pseudomonadati</taxon>
        <taxon>Spirochaetota</taxon>
        <taxon>Spirochaetia</taxon>
        <taxon>Leptospirales</taxon>
        <taxon>Leptospiraceae</taxon>
        <taxon>Leptospira</taxon>
    </lineage>
</organism>
<reference evidence="3" key="1">
    <citation type="journal article" date="2019" name="PLoS Negl. Trop. Dis.">
        <title>Revisiting the worldwide diversity of Leptospira species in the environment.</title>
        <authorList>
            <person name="Vincent A.T."/>
            <person name="Schiettekatte O."/>
            <person name="Bourhy P."/>
            <person name="Veyrier F.J."/>
            <person name="Picardeau M."/>
        </authorList>
    </citation>
    <scope>NUCLEOTIDE SEQUENCE [LARGE SCALE GENOMIC DNA]</scope>
    <source>
        <strain evidence="3">SSS9</strain>
    </source>
</reference>
<dbReference type="EMBL" id="RQEP01000019">
    <property type="protein sequence ID" value="TGJ99786.1"/>
    <property type="molecule type" value="Genomic_DNA"/>
</dbReference>
<dbReference type="AlphaFoldDB" id="A0A4R9FPT2"/>
<dbReference type="Proteomes" id="UP000297453">
    <property type="component" value="Unassembled WGS sequence"/>
</dbReference>
<evidence type="ECO:0000313" key="4">
    <source>
        <dbReference type="Proteomes" id="UP000297453"/>
    </source>
</evidence>
<dbReference type="GO" id="GO:0008233">
    <property type="term" value="F:peptidase activity"/>
    <property type="evidence" value="ECO:0007669"/>
    <property type="project" value="InterPro"/>
</dbReference>
<name>A0A4R9FPT2_9LEPT</name>
<dbReference type="Gene3D" id="3.30.1150.10">
    <property type="match status" value="1"/>
</dbReference>
<dbReference type="SUPFAM" id="SSF74653">
    <property type="entry name" value="TolA/TonB C-terminal domain"/>
    <property type="match status" value="1"/>
</dbReference>
<protein>
    <submittedName>
        <fullName evidence="3">Energy transducer TonB</fullName>
    </submittedName>
</protein>
<dbReference type="RefSeq" id="WP_135589874.1">
    <property type="nucleotide sequence ID" value="NZ_RQEP01000019.1"/>
</dbReference>
<gene>
    <name evidence="3" type="ORF">EHO59_17735</name>
</gene>
<accession>A0A4R9FPT2</accession>
<sequence>MLATLTADARKRKVVAWGINFLSWISPFIGFGIFFPLGVLFAFPHHKEIRRTAFSSIVLQIAIASILYPLEFLLLFSPEAEQIFNALVLLTPEEPKFYGVGVLAVLFIAGLAILLLQARFVRNRLRSREGNPPITNPILVFIALICLILFTGYFTYDDIFRTKMATFVVFSESLWVFFPWTIALAGMMSAKRPVFIFRRPWAWFVRQSKDARASETGNSPSSLRKQRNSKIRDMILPGWGHIYNGNLWRGFPILFVFLLLLLLFATFFFSFLEPAFGIRFLAALGLKPGISDKQFFAWASTLWPWLVTLVLFISVGLFSGWLLRRSFHAKAPTTGLRPGFANNLALSVLVHLIILCLILIIPTMMSRQKQEEKGRPNSHYTPENQVEYWFIDPNLPEETEGLNGGVITGTDTPNSEMGEKLPNEKPTEEGRVKGEVKRVRGKKLPPTYSNYISAKMRTYESFMDYWRSAPQNYSCVVAYTITPEGEVVDVQLVEHSVYPDQDRRTLELIENLSPMMPPPNMKGYIRVTELFWNGAINPDAMPTELQKELVTMYDGRYMEEL</sequence>
<feature type="transmembrane region" description="Helical" evidence="2">
    <location>
        <begin position="251"/>
        <end position="272"/>
    </location>
</feature>
<keyword evidence="2" id="KW-1133">Transmembrane helix</keyword>
<dbReference type="OrthoDB" id="341682at2"/>
<comment type="caution">
    <text evidence="3">The sequence shown here is derived from an EMBL/GenBank/DDBJ whole genome shotgun (WGS) entry which is preliminary data.</text>
</comment>
<evidence type="ECO:0000256" key="2">
    <source>
        <dbReference type="SAM" id="Phobius"/>
    </source>
</evidence>
<feature type="transmembrane region" description="Helical" evidence="2">
    <location>
        <begin position="168"/>
        <end position="190"/>
    </location>
</feature>
<evidence type="ECO:0000313" key="3">
    <source>
        <dbReference type="EMBL" id="TGJ99786.1"/>
    </source>
</evidence>